<evidence type="ECO:0000313" key="2">
    <source>
        <dbReference type="Proteomes" id="UP001150942"/>
    </source>
</evidence>
<dbReference type="Proteomes" id="UP001150942">
    <property type="component" value="Unassembled WGS sequence"/>
</dbReference>
<gene>
    <name evidence="1" type="ORF">N7449_000759</name>
</gene>
<keyword evidence="2" id="KW-1185">Reference proteome</keyword>
<dbReference type="EMBL" id="JAPQKQ010000001">
    <property type="protein sequence ID" value="KAJ5213590.1"/>
    <property type="molecule type" value="Genomic_DNA"/>
</dbReference>
<dbReference type="OrthoDB" id="4357223at2759"/>
<name>A0A9W9T9K7_9EURO</name>
<proteinExistence type="predicted"/>
<comment type="caution">
    <text evidence="1">The sequence shown here is derived from an EMBL/GenBank/DDBJ whole genome shotgun (WGS) entry which is preliminary data.</text>
</comment>
<organism evidence="1 2">
    <name type="scientific">Penicillium cf. viridicatum</name>
    <dbReference type="NCBI Taxonomy" id="2972119"/>
    <lineage>
        <taxon>Eukaryota</taxon>
        <taxon>Fungi</taxon>
        <taxon>Dikarya</taxon>
        <taxon>Ascomycota</taxon>
        <taxon>Pezizomycotina</taxon>
        <taxon>Eurotiomycetes</taxon>
        <taxon>Eurotiomycetidae</taxon>
        <taxon>Eurotiales</taxon>
        <taxon>Aspergillaceae</taxon>
        <taxon>Penicillium</taxon>
    </lineage>
</organism>
<reference evidence="1" key="2">
    <citation type="journal article" date="2023" name="IMA Fungus">
        <title>Comparative genomic study of the Penicillium genus elucidates a diverse pangenome and 15 lateral gene transfer events.</title>
        <authorList>
            <person name="Petersen C."/>
            <person name="Sorensen T."/>
            <person name="Nielsen M.R."/>
            <person name="Sondergaard T.E."/>
            <person name="Sorensen J.L."/>
            <person name="Fitzpatrick D.A."/>
            <person name="Frisvad J.C."/>
            <person name="Nielsen K.L."/>
        </authorList>
    </citation>
    <scope>NUCLEOTIDE SEQUENCE</scope>
    <source>
        <strain evidence="1">IBT 20477</strain>
    </source>
</reference>
<protein>
    <submittedName>
        <fullName evidence="1">Uncharacterized protein</fullName>
    </submittedName>
</protein>
<accession>A0A9W9T9K7</accession>
<sequence>MTPSASLETFLLHCGTFIGERLEAAPFQTFLILASVWISSDNPLLALKFQECQTSTAMSLVREHRCYGDSCRALDSNPEEEGLSHGVQNAT</sequence>
<reference evidence="1" key="1">
    <citation type="submission" date="2022-11" db="EMBL/GenBank/DDBJ databases">
        <authorList>
            <person name="Petersen C."/>
        </authorList>
    </citation>
    <scope>NUCLEOTIDE SEQUENCE</scope>
    <source>
        <strain evidence="1">IBT 20477</strain>
    </source>
</reference>
<evidence type="ECO:0000313" key="1">
    <source>
        <dbReference type="EMBL" id="KAJ5213590.1"/>
    </source>
</evidence>
<dbReference type="AlphaFoldDB" id="A0A9W9T9K7"/>